<evidence type="ECO:0000313" key="2">
    <source>
        <dbReference type="EMBL" id="SIT22665.1"/>
    </source>
</evidence>
<protein>
    <submittedName>
        <fullName evidence="2">Uncharacterized protein</fullName>
    </submittedName>
</protein>
<keyword evidence="1" id="KW-0812">Transmembrane</keyword>
<feature type="transmembrane region" description="Helical" evidence="1">
    <location>
        <begin position="93"/>
        <end position="113"/>
    </location>
</feature>
<sequence length="130" mass="15640">MLENFIFKNWKALFHFQWISFSLFIVLTIIYYWDKTAHIYFNQNPDTINSQSIFSLLMTYLFISFIFITILYPILFLLQAYFIQKKEMASKKLILLFALYLLSIVSLFSLYTINNSHSYTKRFIIAIILN</sequence>
<evidence type="ECO:0000313" key="3">
    <source>
        <dbReference type="Proteomes" id="UP000186744"/>
    </source>
</evidence>
<keyword evidence="3" id="KW-1185">Reference proteome</keyword>
<dbReference type="STRING" id="373668.SAMN05421786_110109"/>
<evidence type="ECO:0000256" key="1">
    <source>
        <dbReference type="SAM" id="Phobius"/>
    </source>
</evidence>
<dbReference type="Proteomes" id="UP000186744">
    <property type="component" value="Unassembled WGS sequence"/>
</dbReference>
<feature type="transmembrane region" description="Helical" evidence="1">
    <location>
        <begin position="12"/>
        <end position="33"/>
    </location>
</feature>
<keyword evidence="1" id="KW-0472">Membrane</keyword>
<gene>
    <name evidence="2" type="ORF">SAMN05421786_110109</name>
</gene>
<keyword evidence="1" id="KW-1133">Transmembrane helix</keyword>
<dbReference type="AlphaFoldDB" id="A0A1N7QIH7"/>
<reference evidence="3" key="1">
    <citation type="submission" date="2017-01" db="EMBL/GenBank/DDBJ databases">
        <authorList>
            <person name="Varghese N."/>
            <person name="Submissions S."/>
        </authorList>
    </citation>
    <scope>NUCLEOTIDE SEQUENCE [LARGE SCALE GENOMIC DNA]</scope>
    <source>
        <strain evidence="3">DSM 18017</strain>
    </source>
</reference>
<proteinExistence type="predicted"/>
<name>A0A1N7QIH7_9FLAO</name>
<organism evidence="2 3">
    <name type="scientific">Chryseobacterium ureilyticum</name>
    <dbReference type="NCBI Taxonomy" id="373668"/>
    <lineage>
        <taxon>Bacteria</taxon>
        <taxon>Pseudomonadati</taxon>
        <taxon>Bacteroidota</taxon>
        <taxon>Flavobacteriia</taxon>
        <taxon>Flavobacteriales</taxon>
        <taxon>Weeksellaceae</taxon>
        <taxon>Chryseobacterium group</taxon>
        <taxon>Chryseobacterium</taxon>
    </lineage>
</organism>
<feature type="transmembrane region" description="Helical" evidence="1">
    <location>
        <begin position="53"/>
        <end position="81"/>
    </location>
</feature>
<dbReference type="EMBL" id="FTOL01000010">
    <property type="protein sequence ID" value="SIT22665.1"/>
    <property type="molecule type" value="Genomic_DNA"/>
</dbReference>
<accession>A0A1N7QIH7</accession>